<feature type="region of interest" description="Disordered" evidence="1">
    <location>
        <begin position="312"/>
        <end position="336"/>
    </location>
</feature>
<feature type="region of interest" description="Disordered" evidence="1">
    <location>
        <begin position="1"/>
        <end position="68"/>
    </location>
</feature>
<gene>
    <name evidence="2" type="ORF">LY79DRAFT_354791</name>
</gene>
<sequence length="385" mass="42534">MWKASASKHVTHARTGRVDGVQSPKKKKKKKKKKRPVYVPRNPDPYTVQSAIPNQASSPSQQPVRRKTQPIECSTFNTSDPLPLVVFNSSSSHTHTLLILLSALLPIVLLTPPPPLPYPLLSLISFLRPPLGRPRIPRALCACCLSCSCVVRVRPKSSYPLCYRNVRARDSVPVSPVRYILSGTLRASDAPPFVLTPSHTLTSHLGQPPPLLPPPTIPRQAATLGRRLEHSTGDSTHWTLVRKALGPHTSTATAPDAGLASTDSTRLNLEGACSRVYNTYIARFQDRHRPRPHAGIRFSLLIGTLHYGPSLTSGKRTHRRRVVSGGSTTPVSSANNLDCHPKLSRRSYSLRQLDIRLPFIRRRFSCSRSIFLLIFSVSTRPLSNA</sequence>
<dbReference type="AlphaFoldDB" id="A0AAD8Q9Z6"/>
<organism evidence="2 3">
    <name type="scientific">Colletotrichum navitas</name>
    <dbReference type="NCBI Taxonomy" id="681940"/>
    <lineage>
        <taxon>Eukaryota</taxon>
        <taxon>Fungi</taxon>
        <taxon>Dikarya</taxon>
        <taxon>Ascomycota</taxon>
        <taxon>Pezizomycotina</taxon>
        <taxon>Sordariomycetes</taxon>
        <taxon>Hypocreomycetidae</taxon>
        <taxon>Glomerellales</taxon>
        <taxon>Glomerellaceae</taxon>
        <taxon>Colletotrichum</taxon>
        <taxon>Colletotrichum graminicola species complex</taxon>
    </lineage>
</organism>
<feature type="compositionally biased region" description="Polar residues" evidence="1">
    <location>
        <begin position="47"/>
        <end position="63"/>
    </location>
</feature>
<dbReference type="GeneID" id="85436918"/>
<evidence type="ECO:0000256" key="1">
    <source>
        <dbReference type="SAM" id="MobiDB-lite"/>
    </source>
</evidence>
<comment type="caution">
    <text evidence="2">The sequence shown here is derived from an EMBL/GenBank/DDBJ whole genome shotgun (WGS) entry which is preliminary data.</text>
</comment>
<dbReference type="EMBL" id="JAHLJV010000007">
    <property type="protein sequence ID" value="KAK1597732.1"/>
    <property type="molecule type" value="Genomic_DNA"/>
</dbReference>
<feature type="compositionally biased region" description="Low complexity" evidence="1">
    <location>
        <begin position="323"/>
        <end position="333"/>
    </location>
</feature>
<dbReference type="Proteomes" id="UP001230504">
    <property type="component" value="Unassembled WGS sequence"/>
</dbReference>
<reference evidence="2" key="1">
    <citation type="submission" date="2021-06" db="EMBL/GenBank/DDBJ databases">
        <title>Comparative genomics, transcriptomics and evolutionary studies reveal genomic signatures of adaptation to plant cell wall in hemibiotrophic fungi.</title>
        <authorList>
            <consortium name="DOE Joint Genome Institute"/>
            <person name="Baroncelli R."/>
            <person name="Diaz J.F."/>
            <person name="Benocci T."/>
            <person name="Peng M."/>
            <person name="Battaglia E."/>
            <person name="Haridas S."/>
            <person name="Andreopoulos W."/>
            <person name="Labutti K."/>
            <person name="Pangilinan J."/>
            <person name="Floch G.L."/>
            <person name="Makela M.R."/>
            <person name="Henrissat B."/>
            <person name="Grigoriev I.V."/>
            <person name="Crouch J.A."/>
            <person name="De Vries R.P."/>
            <person name="Sukno S.A."/>
            <person name="Thon M.R."/>
        </authorList>
    </citation>
    <scope>NUCLEOTIDE SEQUENCE</scope>
    <source>
        <strain evidence="2">CBS 125086</strain>
    </source>
</reference>
<feature type="compositionally biased region" description="Basic residues" evidence="1">
    <location>
        <begin position="24"/>
        <end position="36"/>
    </location>
</feature>
<dbReference type="RefSeq" id="XP_060418504.1">
    <property type="nucleotide sequence ID" value="XM_060552678.1"/>
</dbReference>
<protein>
    <submittedName>
        <fullName evidence="2">Uncharacterized protein</fullName>
    </submittedName>
</protein>
<accession>A0AAD8Q9Z6</accession>
<evidence type="ECO:0000313" key="2">
    <source>
        <dbReference type="EMBL" id="KAK1597732.1"/>
    </source>
</evidence>
<keyword evidence="3" id="KW-1185">Reference proteome</keyword>
<proteinExistence type="predicted"/>
<evidence type="ECO:0000313" key="3">
    <source>
        <dbReference type="Proteomes" id="UP001230504"/>
    </source>
</evidence>
<name>A0AAD8Q9Z6_9PEZI</name>